<dbReference type="PANTHER" id="PTHR31088:SF6">
    <property type="entry name" value="PHAGE SHOCK PROTEIN A"/>
    <property type="match status" value="1"/>
</dbReference>
<feature type="coiled-coil region" evidence="2">
    <location>
        <begin position="29"/>
        <end position="155"/>
    </location>
</feature>
<dbReference type="EMBL" id="DSMG01000119">
    <property type="protein sequence ID" value="HDX32210.1"/>
    <property type="molecule type" value="Genomic_DNA"/>
</dbReference>
<protein>
    <recommendedName>
        <fullName evidence="4">PspA/IM30 family protein</fullName>
    </recommendedName>
</protein>
<proteinExistence type="inferred from homology"/>
<name>A0A7C1JYQ0_9CHLR</name>
<evidence type="ECO:0000256" key="1">
    <source>
        <dbReference type="ARBA" id="ARBA00043985"/>
    </source>
</evidence>
<dbReference type="PANTHER" id="PTHR31088">
    <property type="entry name" value="MEMBRANE-ASSOCIATED PROTEIN VIPP1, CHLOROPLASTIC"/>
    <property type="match status" value="1"/>
</dbReference>
<comment type="similarity">
    <text evidence="1">Belongs to the PspA/Vipp/IM30 family.</text>
</comment>
<sequence>MASLLDKISVLISANLHALVDQALKSNSLAVIDQYIRQVEQNLEDLEDAAATVGGEAKALKRKLVELEQKEDELDRAIDAFLLEGNETAAVAAQSRLNSTQRLVETYKEQLQRQEEEFQKLLDAKVKLEARLATMKQQREELQALLELAKSKETTVKAMKSLDDLMGSGDSDIERIAGSIRARLDKATTASEIRAASLDKQMDEILERSALNNQLAERKKRLGIAS</sequence>
<evidence type="ECO:0008006" key="4">
    <source>
        <dbReference type="Google" id="ProtNLM"/>
    </source>
</evidence>
<evidence type="ECO:0000313" key="3">
    <source>
        <dbReference type="EMBL" id="HDX32210.1"/>
    </source>
</evidence>
<gene>
    <name evidence="3" type="ORF">ENQ20_12110</name>
</gene>
<reference evidence="3" key="1">
    <citation type="journal article" date="2020" name="mSystems">
        <title>Genome- and Community-Level Interaction Insights into Carbon Utilization and Element Cycling Functions of Hydrothermarchaeota in Hydrothermal Sediment.</title>
        <authorList>
            <person name="Zhou Z."/>
            <person name="Liu Y."/>
            <person name="Xu W."/>
            <person name="Pan J."/>
            <person name="Luo Z.H."/>
            <person name="Li M."/>
        </authorList>
    </citation>
    <scope>NUCLEOTIDE SEQUENCE [LARGE SCALE GENOMIC DNA]</scope>
    <source>
        <strain evidence="3">SpSt-289</strain>
    </source>
</reference>
<organism evidence="3">
    <name type="scientific">Caldilinea aerophila</name>
    <dbReference type="NCBI Taxonomy" id="133453"/>
    <lineage>
        <taxon>Bacteria</taxon>
        <taxon>Bacillati</taxon>
        <taxon>Chloroflexota</taxon>
        <taxon>Caldilineae</taxon>
        <taxon>Caldilineales</taxon>
        <taxon>Caldilineaceae</taxon>
        <taxon>Caldilinea</taxon>
    </lineage>
</organism>
<evidence type="ECO:0000256" key="2">
    <source>
        <dbReference type="SAM" id="Coils"/>
    </source>
</evidence>
<comment type="caution">
    <text evidence="3">The sequence shown here is derived from an EMBL/GenBank/DDBJ whole genome shotgun (WGS) entry which is preliminary data.</text>
</comment>
<dbReference type="AlphaFoldDB" id="A0A7C1JYQ0"/>
<dbReference type="InterPro" id="IPR007157">
    <property type="entry name" value="PspA_VIPP1"/>
</dbReference>
<keyword evidence="2" id="KW-0175">Coiled coil</keyword>
<dbReference type="Pfam" id="PF04012">
    <property type="entry name" value="PspA_IM30"/>
    <property type="match status" value="1"/>
</dbReference>
<accession>A0A7C1JYQ0</accession>